<keyword evidence="2" id="KW-1185">Reference proteome</keyword>
<organism evidence="2 3">
    <name type="scientific">Romanomermis culicivorax</name>
    <name type="common">Nematode worm</name>
    <dbReference type="NCBI Taxonomy" id="13658"/>
    <lineage>
        <taxon>Eukaryota</taxon>
        <taxon>Metazoa</taxon>
        <taxon>Ecdysozoa</taxon>
        <taxon>Nematoda</taxon>
        <taxon>Enoplea</taxon>
        <taxon>Dorylaimia</taxon>
        <taxon>Mermithida</taxon>
        <taxon>Mermithoidea</taxon>
        <taxon>Mermithidae</taxon>
        <taxon>Romanomermis</taxon>
    </lineage>
</organism>
<feature type="region of interest" description="Disordered" evidence="1">
    <location>
        <begin position="107"/>
        <end position="127"/>
    </location>
</feature>
<dbReference type="Proteomes" id="UP000887565">
    <property type="component" value="Unplaced"/>
</dbReference>
<sequence>MVEKIDEFNRKHRKRRIQDKIQDDPKTIHPSGKQISKATSLGFEDRDDEGAFLAQGGQELPLVGIEEEVSNQYMILTIICSLGQNGQRFESIMVAQCTEKNVGDPVPIGHHGPQKSRQPKANHVVIG</sequence>
<feature type="compositionally biased region" description="Basic and acidic residues" evidence="1">
    <location>
        <begin position="18"/>
        <end position="27"/>
    </location>
</feature>
<feature type="region of interest" description="Disordered" evidence="1">
    <location>
        <begin position="1"/>
        <end position="35"/>
    </location>
</feature>
<dbReference type="WBParaSite" id="nRc.2.0.1.t21726-RA">
    <property type="protein sequence ID" value="nRc.2.0.1.t21726-RA"/>
    <property type="gene ID" value="nRc.2.0.1.g21726"/>
</dbReference>
<reference evidence="3" key="1">
    <citation type="submission" date="2022-11" db="UniProtKB">
        <authorList>
            <consortium name="WormBaseParasite"/>
        </authorList>
    </citation>
    <scope>IDENTIFICATION</scope>
</reference>
<protein>
    <submittedName>
        <fullName evidence="3">Uncharacterized protein</fullName>
    </submittedName>
</protein>
<proteinExistence type="predicted"/>
<evidence type="ECO:0000313" key="3">
    <source>
        <dbReference type="WBParaSite" id="nRc.2.0.1.t21726-RA"/>
    </source>
</evidence>
<evidence type="ECO:0000256" key="1">
    <source>
        <dbReference type="SAM" id="MobiDB-lite"/>
    </source>
</evidence>
<name>A0A915J5K6_ROMCU</name>
<accession>A0A915J5K6</accession>
<evidence type="ECO:0000313" key="2">
    <source>
        <dbReference type="Proteomes" id="UP000887565"/>
    </source>
</evidence>
<dbReference type="AlphaFoldDB" id="A0A915J5K6"/>